<comment type="caution">
    <text evidence="1">The sequence shown here is derived from an EMBL/GenBank/DDBJ whole genome shotgun (WGS) entry which is preliminary data.</text>
</comment>
<proteinExistence type="predicted"/>
<accession>A0ABQ2UGV6</accession>
<protein>
    <submittedName>
        <fullName evidence="1">Uncharacterized protein</fullName>
    </submittedName>
</protein>
<dbReference type="RefSeq" id="WP_189254062.1">
    <property type="nucleotide sequence ID" value="NZ_BMRE01000009.1"/>
</dbReference>
<keyword evidence="2" id="KW-1185">Reference proteome</keyword>
<dbReference type="Proteomes" id="UP000649573">
    <property type="component" value="Unassembled WGS sequence"/>
</dbReference>
<sequence length="59" mass="6551">MAPPRREAGNLARSEFRRKARFTRLLLRVPSGPQPLAPPNLHVTARNADKQIVYTGGVT</sequence>
<organism evidence="1 2">
    <name type="scientific">Lentzea flava</name>
    <dbReference type="NCBI Taxonomy" id="103732"/>
    <lineage>
        <taxon>Bacteria</taxon>
        <taxon>Bacillati</taxon>
        <taxon>Actinomycetota</taxon>
        <taxon>Actinomycetes</taxon>
        <taxon>Pseudonocardiales</taxon>
        <taxon>Pseudonocardiaceae</taxon>
        <taxon>Lentzea</taxon>
    </lineage>
</organism>
<reference evidence="2" key="1">
    <citation type="journal article" date="2019" name="Int. J. Syst. Evol. Microbiol.">
        <title>The Global Catalogue of Microorganisms (GCM) 10K type strain sequencing project: providing services to taxonomists for standard genome sequencing and annotation.</title>
        <authorList>
            <consortium name="The Broad Institute Genomics Platform"/>
            <consortium name="The Broad Institute Genome Sequencing Center for Infectious Disease"/>
            <person name="Wu L."/>
            <person name="Ma J."/>
        </authorList>
    </citation>
    <scope>NUCLEOTIDE SEQUENCE [LARGE SCALE GENOMIC DNA]</scope>
    <source>
        <strain evidence="2">JCM 3296</strain>
    </source>
</reference>
<name>A0ABQ2UGV6_9PSEU</name>
<gene>
    <name evidence="1" type="ORF">GCM10010178_27910</name>
</gene>
<evidence type="ECO:0000313" key="1">
    <source>
        <dbReference type="EMBL" id="GGU34117.1"/>
    </source>
</evidence>
<evidence type="ECO:0000313" key="2">
    <source>
        <dbReference type="Proteomes" id="UP000649573"/>
    </source>
</evidence>
<dbReference type="EMBL" id="BMRE01000009">
    <property type="protein sequence ID" value="GGU34117.1"/>
    <property type="molecule type" value="Genomic_DNA"/>
</dbReference>